<dbReference type="InterPro" id="IPR005162">
    <property type="entry name" value="Retrotrans_gag_dom"/>
</dbReference>
<dbReference type="PANTHER" id="PTHR33223">
    <property type="entry name" value="CCHC-TYPE DOMAIN-CONTAINING PROTEIN"/>
    <property type="match status" value="1"/>
</dbReference>
<feature type="region of interest" description="Disordered" evidence="1">
    <location>
        <begin position="85"/>
        <end position="110"/>
    </location>
</feature>
<dbReference type="EMBL" id="JAUUTY010000003">
    <property type="protein sequence ID" value="KAK1662695.1"/>
    <property type="molecule type" value="Genomic_DNA"/>
</dbReference>
<dbReference type="Proteomes" id="UP001231189">
    <property type="component" value="Unassembled WGS sequence"/>
</dbReference>
<feature type="domain" description="Retrotransposon gag" evidence="2">
    <location>
        <begin position="220"/>
        <end position="313"/>
    </location>
</feature>
<evidence type="ECO:0000313" key="4">
    <source>
        <dbReference type="Proteomes" id="UP001231189"/>
    </source>
</evidence>
<dbReference type="AlphaFoldDB" id="A0AAD8WK00"/>
<feature type="compositionally biased region" description="Polar residues" evidence="1">
    <location>
        <begin position="86"/>
        <end position="103"/>
    </location>
</feature>
<feature type="compositionally biased region" description="Polar residues" evidence="1">
    <location>
        <begin position="40"/>
        <end position="55"/>
    </location>
</feature>
<organism evidence="3 4">
    <name type="scientific">Lolium multiflorum</name>
    <name type="common">Italian ryegrass</name>
    <name type="synonym">Lolium perenne subsp. multiflorum</name>
    <dbReference type="NCBI Taxonomy" id="4521"/>
    <lineage>
        <taxon>Eukaryota</taxon>
        <taxon>Viridiplantae</taxon>
        <taxon>Streptophyta</taxon>
        <taxon>Embryophyta</taxon>
        <taxon>Tracheophyta</taxon>
        <taxon>Spermatophyta</taxon>
        <taxon>Magnoliopsida</taxon>
        <taxon>Liliopsida</taxon>
        <taxon>Poales</taxon>
        <taxon>Poaceae</taxon>
        <taxon>BOP clade</taxon>
        <taxon>Pooideae</taxon>
        <taxon>Poodae</taxon>
        <taxon>Poeae</taxon>
        <taxon>Poeae Chloroplast Group 2 (Poeae type)</taxon>
        <taxon>Loliodinae</taxon>
        <taxon>Loliinae</taxon>
        <taxon>Lolium</taxon>
    </lineage>
</organism>
<proteinExistence type="predicted"/>
<evidence type="ECO:0000313" key="3">
    <source>
        <dbReference type="EMBL" id="KAK1662695.1"/>
    </source>
</evidence>
<feature type="compositionally biased region" description="Basic and acidic residues" evidence="1">
    <location>
        <begin position="527"/>
        <end position="543"/>
    </location>
</feature>
<feature type="compositionally biased region" description="Polar residues" evidence="1">
    <location>
        <begin position="13"/>
        <end position="27"/>
    </location>
</feature>
<evidence type="ECO:0000259" key="2">
    <source>
        <dbReference type="Pfam" id="PF03732"/>
    </source>
</evidence>
<feature type="region of interest" description="Disordered" evidence="1">
    <location>
        <begin position="527"/>
        <end position="553"/>
    </location>
</feature>
<feature type="region of interest" description="Disordered" evidence="1">
    <location>
        <begin position="1"/>
        <end position="55"/>
    </location>
</feature>
<name>A0AAD8WK00_LOLMU</name>
<dbReference type="Pfam" id="PF03732">
    <property type="entry name" value="Retrotrans_gag"/>
    <property type="match status" value="1"/>
</dbReference>
<sequence length="611" mass="68987">MGKPRDTKIAILPSTTRKGTTLSTSAALDSPSVISKLVSPPQTSNAGTSAESEISSHNYDDASAVLDNDGSLGSFLDATIAKSRQIENTETPNENAATPVNSPESVEYSSDDLDEDYVELDDDFIEKCNATTDARKIKKLLAEHAVRYKPSPDPKFATSPINIRDKDYDFSLDLSHIAIVEKTPFCGTEKESAVEHLTELSTLSGVFSDDVKMRTYFVAKIFPFSLKDDAKTWYNNLPPGSIKSPIDLRDVFFRKYFPASAQHAALQRIYNFDQEDGEKLPEAWARFCSLIRAQPDHDLEKHDLLDIFYSGLTIESRAYLDSCAGCVFRKRTPDDAEELLAKIGRNHDDWSTPEPTPTPIVKKRGMIKLNDEDMREAKKSLKEKGIKPEDVKNLPPIEDICETIPPSSMIEDFEFHRSQTDPMVRYKIYNKTIDLPFSDFCTAIRVPRWGSCEKIRGTPRELSNLYTRICNGRSFSNDSDVVAGSSSGDYATRRKRELLQDLDQGTFVGWAEEQRVVTRRKEMDEGVNEEVKKMSSAKEREAVGRTSTTAPDLNSFPAAEEALRVTDEFCDQYRVLRREVEILQDENNRLRRMLERFLTPIRVVPPSPPKE</sequence>
<evidence type="ECO:0000256" key="1">
    <source>
        <dbReference type="SAM" id="MobiDB-lite"/>
    </source>
</evidence>
<reference evidence="3" key="1">
    <citation type="submission" date="2023-07" db="EMBL/GenBank/DDBJ databases">
        <title>A chromosome-level genome assembly of Lolium multiflorum.</title>
        <authorList>
            <person name="Chen Y."/>
            <person name="Copetti D."/>
            <person name="Kolliker R."/>
            <person name="Studer B."/>
        </authorList>
    </citation>
    <scope>NUCLEOTIDE SEQUENCE</scope>
    <source>
        <strain evidence="3">02402/16</strain>
        <tissue evidence="3">Leaf</tissue>
    </source>
</reference>
<gene>
    <name evidence="3" type="ORF">QYE76_050854</name>
</gene>
<protein>
    <recommendedName>
        <fullName evidence="2">Retrotransposon gag domain-containing protein</fullName>
    </recommendedName>
</protein>
<keyword evidence="4" id="KW-1185">Reference proteome</keyword>
<dbReference type="PANTHER" id="PTHR33223:SF11">
    <property type="entry name" value="ELEMENT PROTEIN, PUTATIVE-RELATED"/>
    <property type="match status" value="1"/>
</dbReference>
<comment type="caution">
    <text evidence="3">The sequence shown here is derived from an EMBL/GenBank/DDBJ whole genome shotgun (WGS) entry which is preliminary data.</text>
</comment>
<accession>A0AAD8WK00</accession>